<reference evidence="2" key="1">
    <citation type="journal article" date="2020" name="Stud. Mycol.">
        <title>101 Dothideomycetes genomes: a test case for predicting lifestyles and emergence of pathogens.</title>
        <authorList>
            <person name="Haridas S."/>
            <person name="Albert R."/>
            <person name="Binder M."/>
            <person name="Bloem J."/>
            <person name="Labutti K."/>
            <person name="Salamov A."/>
            <person name="Andreopoulos B."/>
            <person name="Baker S."/>
            <person name="Barry K."/>
            <person name="Bills G."/>
            <person name="Bluhm B."/>
            <person name="Cannon C."/>
            <person name="Castanera R."/>
            <person name="Culley D."/>
            <person name="Daum C."/>
            <person name="Ezra D."/>
            <person name="Gonzalez J."/>
            <person name="Henrissat B."/>
            <person name="Kuo A."/>
            <person name="Liang C."/>
            <person name="Lipzen A."/>
            <person name="Lutzoni F."/>
            <person name="Magnuson J."/>
            <person name="Mondo S."/>
            <person name="Nolan M."/>
            <person name="Ohm R."/>
            <person name="Pangilinan J."/>
            <person name="Park H.-J."/>
            <person name="Ramirez L."/>
            <person name="Alfaro M."/>
            <person name="Sun H."/>
            <person name="Tritt A."/>
            <person name="Yoshinaga Y."/>
            <person name="Zwiers L.-H."/>
            <person name="Turgeon B."/>
            <person name="Goodwin S."/>
            <person name="Spatafora J."/>
            <person name="Crous P."/>
            <person name="Grigoriev I."/>
        </authorList>
    </citation>
    <scope>NUCLEOTIDE SEQUENCE</scope>
    <source>
        <strain evidence="2">CBS 207.26</strain>
    </source>
</reference>
<proteinExistence type="predicted"/>
<evidence type="ECO:0000256" key="1">
    <source>
        <dbReference type="SAM" id="MobiDB-lite"/>
    </source>
</evidence>
<keyword evidence="3" id="KW-1185">Reference proteome</keyword>
<dbReference type="Proteomes" id="UP000800200">
    <property type="component" value="Unassembled WGS sequence"/>
</dbReference>
<name>A0A6A6EDY5_9PEZI</name>
<accession>A0A6A6EDY5</accession>
<protein>
    <submittedName>
        <fullName evidence="2">Uncharacterized protein</fullName>
    </submittedName>
</protein>
<feature type="region of interest" description="Disordered" evidence="1">
    <location>
        <begin position="94"/>
        <end position="128"/>
    </location>
</feature>
<evidence type="ECO:0000313" key="3">
    <source>
        <dbReference type="Proteomes" id="UP000800200"/>
    </source>
</evidence>
<gene>
    <name evidence="2" type="ORF">K469DRAFT_93886</name>
</gene>
<dbReference type="AlphaFoldDB" id="A0A6A6EDY5"/>
<organism evidence="2 3">
    <name type="scientific">Zopfia rhizophila CBS 207.26</name>
    <dbReference type="NCBI Taxonomy" id="1314779"/>
    <lineage>
        <taxon>Eukaryota</taxon>
        <taxon>Fungi</taxon>
        <taxon>Dikarya</taxon>
        <taxon>Ascomycota</taxon>
        <taxon>Pezizomycotina</taxon>
        <taxon>Dothideomycetes</taxon>
        <taxon>Dothideomycetes incertae sedis</taxon>
        <taxon>Zopfiaceae</taxon>
        <taxon>Zopfia</taxon>
    </lineage>
</organism>
<evidence type="ECO:0000313" key="2">
    <source>
        <dbReference type="EMBL" id="KAF2188330.1"/>
    </source>
</evidence>
<sequence length="128" mass="13905">MLLTEAISNMLLRKRRIQGDVPLGVVGLRSLILIRLEDFTGETGIGKEFRYDTQEGAIEVAYLTMARIEIREAKVGREGGDLLRANDELEFGTEVEREVVGEGGGEGDIGERGMGRGVARAGDAVDEP</sequence>
<dbReference type="EMBL" id="ML994624">
    <property type="protein sequence ID" value="KAF2188330.1"/>
    <property type="molecule type" value="Genomic_DNA"/>
</dbReference>